<feature type="region of interest" description="Disordered" evidence="1">
    <location>
        <begin position="172"/>
        <end position="294"/>
    </location>
</feature>
<name>A0A336MLL0_CULSO</name>
<dbReference type="EMBL" id="UFQS01001301">
    <property type="protein sequence ID" value="SSX10188.1"/>
    <property type="molecule type" value="Genomic_DNA"/>
</dbReference>
<evidence type="ECO:0000313" key="3">
    <source>
        <dbReference type="EMBL" id="SSX29909.1"/>
    </source>
</evidence>
<evidence type="ECO:0000313" key="2">
    <source>
        <dbReference type="EMBL" id="SSX10188.1"/>
    </source>
</evidence>
<reference evidence="3" key="2">
    <citation type="submission" date="2018-07" db="EMBL/GenBank/DDBJ databases">
        <authorList>
            <person name="Quirk P.G."/>
            <person name="Krulwich T.A."/>
        </authorList>
    </citation>
    <scope>NUCLEOTIDE SEQUENCE</scope>
</reference>
<feature type="compositionally biased region" description="Basic residues" evidence="1">
    <location>
        <begin position="285"/>
        <end position="294"/>
    </location>
</feature>
<evidence type="ECO:0000256" key="1">
    <source>
        <dbReference type="SAM" id="MobiDB-lite"/>
    </source>
</evidence>
<sequence length="294" mass="34034">MKLMKIKPSRNCKKKRGRSKIDEPVVQVKLSKLNYRAARKFPINHRVLEKKSPSPCPNHKQQFTVVNSNKKESTNVRPLPNTTDFLTFICYRRTHRLPANLNFNKLFVVTGEQKRCCEQSNEIKKTKPSLLESLSKTNNNNNNNNVKGGFNLQVVLKKLFLDDMPFICDTEKEKTDQKKSPKRSIKSKKPTKALKNVQNVKKIQDESKCLTKKPKSVIKPKSESPTPERMKTRYSFFRIPPPLEKPDKIKRGPKKKIAISRHIVKKSSSQTTKTNRSKVITNKQSTKKQKLLRN</sequence>
<feature type="compositionally biased region" description="Polar residues" evidence="1">
    <location>
        <begin position="266"/>
        <end position="284"/>
    </location>
</feature>
<dbReference type="VEuPathDB" id="VectorBase:CSON001873"/>
<protein>
    <submittedName>
        <fullName evidence="3">CSON001873 protein</fullName>
    </submittedName>
</protein>
<dbReference type="EMBL" id="UFQT01001301">
    <property type="protein sequence ID" value="SSX29909.1"/>
    <property type="molecule type" value="Genomic_DNA"/>
</dbReference>
<feature type="compositionally biased region" description="Basic and acidic residues" evidence="1">
    <location>
        <begin position="220"/>
        <end position="231"/>
    </location>
</feature>
<feature type="compositionally biased region" description="Basic residues" evidence="1">
    <location>
        <begin position="180"/>
        <end position="192"/>
    </location>
</feature>
<dbReference type="AlphaFoldDB" id="A0A336MLL0"/>
<organism evidence="3">
    <name type="scientific">Culicoides sonorensis</name>
    <name type="common">Biting midge</name>
    <dbReference type="NCBI Taxonomy" id="179676"/>
    <lineage>
        <taxon>Eukaryota</taxon>
        <taxon>Metazoa</taxon>
        <taxon>Ecdysozoa</taxon>
        <taxon>Arthropoda</taxon>
        <taxon>Hexapoda</taxon>
        <taxon>Insecta</taxon>
        <taxon>Pterygota</taxon>
        <taxon>Neoptera</taxon>
        <taxon>Endopterygota</taxon>
        <taxon>Diptera</taxon>
        <taxon>Nematocera</taxon>
        <taxon>Chironomoidea</taxon>
        <taxon>Ceratopogonidae</taxon>
        <taxon>Ceratopogoninae</taxon>
        <taxon>Culicoides</taxon>
        <taxon>Monoculicoides</taxon>
    </lineage>
</organism>
<gene>
    <name evidence="3" type="primary">CSON001873</name>
</gene>
<reference evidence="2" key="1">
    <citation type="submission" date="2018-04" db="EMBL/GenBank/DDBJ databases">
        <authorList>
            <person name="Go L.Y."/>
            <person name="Mitchell J.A."/>
        </authorList>
    </citation>
    <scope>NUCLEOTIDE SEQUENCE</scope>
    <source>
        <tissue evidence="2">Whole organism</tissue>
    </source>
</reference>
<feature type="compositionally biased region" description="Basic residues" evidence="1">
    <location>
        <begin position="251"/>
        <end position="265"/>
    </location>
</feature>
<proteinExistence type="predicted"/>
<accession>A0A336MLL0</accession>